<proteinExistence type="inferred from homology"/>
<evidence type="ECO:0000256" key="2">
    <source>
        <dbReference type="PIRNR" id="PIRNR028983"/>
    </source>
</evidence>
<dbReference type="PANTHER" id="PTHR13261">
    <property type="entry name" value="BRCA2 AND CDKN1A INTERACTING PROTEIN"/>
    <property type="match status" value="1"/>
</dbReference>
<dbReference type="InterPro" id="IPR025602">
    <property type="entry name" value="BCP1_family"/>
</dbReference>
<dbReference type="PANTHER" id="PTHR13261:SF0">
    <property type="entry name" value="BRCA2 AND CDKN1A-INTERACTING PROTEIN"/>
    <property type="match status" value="1"/>
</dbReference>
<dbReference type="EMBL" id="GGLE01004792">
    <property type="protein sequence ID" value="MBY08918.1"/>
    <property type="molecule type" value="Transcribed_RNA"/>
</dbReference>
<protein>
    <recommendedName>
        <fullName evidence="2">Protein BCCIP homolog</fullName>
    </recommendedName>
</protein>
<evidence type="ECO:0000256" key="1">
    <source>
        <dbReference type="ARBA" id="ARBA00006781"/>
    </source>
</evidence>
<feature type="region of interest" description="Disordered" evidence="3">
    <location>
        <begin position="1"/>
        <end position="30"/>
    </location>
</feature>
<comment type="similarity">
    <text evidence="1 2">Belongs to the BCP1 family.</text>
</comment>
<evidence type="ECO:0000313" key="4">
    <source>
        <dbReference type="EMBL" id="MBY08918.1"/>
    </source>
</evidence>
<dbReference type="PIRSF" id="PIRSF028983">
    <property type="entry name" value="BCP1"/>
    <property type="match status" value="1"/>
</dbReference>
<dbReference type="GO" id="GO:0005634">
    <property type="term" value="C:nucleus"/>
    <property type="evidence" value="ECO:0007669"/>
    <property type="project" value="TreeGrafter"/>
</dbReference>
<accession>A0A2R5LHJ3</accession>
<feature type="compositionally biased region" description="Basic residues" evidence="3">
    <location>
        <begin position="1"/>
        <end position="10"/>
    </location>
</feature>
<sequence length="280" mass="32141">MAMSKRRKHIPKEEESEDSDRSHSDSDGDAFVDTEVNVDFEARTPDDADFHGIKQLLQQLFLKAHVNLSDLTNLILEQNYVSSVIKQCDDMEDDESMDDDSEDDVFGVLSVVNLTELKERECVGQIIKMLRDNCREFASGLLPKFDEYFTGKEHVGLILSERFVNIPPRISLPLYESLTSDVERAKANGRKFDFEKLILICKQYKASENEEGAMFANAEEELFEEETELQFEYSVKAESDTAISGKWEDEDKEMMQIRKVLVIPITKWGTIMEKLKSALL</sequence>
<evidence type="ECO:0000256" key="3">
    <source>
        <dbReference type="SAM" id="MobiDB-lite"/>
    </source>
</evidence>
<dbReference type="AlphaFoldDB" id="A0A2R5LHJ3"/>
<dbReference type="Pfam" id="PF13862">
    <property type="entry name" value="BCCIP"/>
    <property type="match status" value="1"/>
</dbReference>
<name>A0A2R5LHJ3_9ACAR</name>
<organism evidence="4">
    <name type="scientific">Ornithodoros turicata</name>
    <dbReference type="NCBI Taxonomy" id="34597"/>
    <lineage>
        <taxon>Eukaryota</taxon>
        <taxon>Metazoa</taxon>
        <taxon>Ecdysozoa</taxon>
        <taxon>Arthropoda</taxon>
        <taxon>Chelicerata</taxon>
        <taxon>Arachnida</taxon>
        <taxon>Acari</taxon>
        <taxon>Parasitiformes</taxon>
        <taxon>Ixodida</taxon>
        <taxon>Ixodoidea</taxon>
        <taxon>Argasidae</taxon>
        <taxon>Ornithodorinae</taxon>
        <taxon>Ornithodoros</taxon>
    </lineage>
</organism>
<reference evidence="4" key="1">
    <citation type="submission" date="2018-03" db="EMBL/GenBank/DDBJ databases">
        <title>The relapsing fever spirochete Borrelia turicatae persists in the highly oxidative environment of its soft-bodied tick vector.</title>
        <authorList>
            <person name="Bourret T.J."/>
            <person name="Boyle W.K."/>
            <person name="Valenzuela J.G."/>
            <person name="Oliveira F."/>
            <person name="Lopez J.E."/>
        </authorList>
    </citation>
    <scope>NUCLEOTIDE SEQUENCE</scope>
    <source>
        <strain evidence="4">Kansas strain/isolate</strain>
        <tissue evidence="4">Salivary glands</tissue>
    </source>
</reference>